<dbReference type="AlphaFoldDB" id="A0A4S1E044"/>
<dbReference type="PRINTS" id="PR00132">
    <property type="entry name" value="GLHYDRLASE2"/>
</dbReference>
<dbReference type="InterPro" id="IPR006101">
    <property type="entry name" value="Glyco_hydro_2"/>
</dbReference>
<dbReference type="PANTHER" id="PTHR42732:SF1">
    <property type="entry name" value="BETA-MANNOSIDASE"/>
    <property type="match status" value="1"/>
</dbReference>
<dbReference type="InterPro" id="IPR006104">
    <property type="entry name" value="Glyco_hydro_2_N"/>
</dbReference>
<dbReference type="Gene3D" id="3.20.20.80">
    <property type="entry name" value="Glycosidases"/>
    <property type="match status" value="1"/>
</dbReference>
<dbReference type="EMBL" id="SRSO01000006">
    <property type="protein sequence ID" value="TGV03653.1"/>
    <property type="molecule type" value="Genomic_DNA"/>
</dbReference>
<dbReference type="Pfam" id="PF02836">
    <property type="entry name" value="Glyco_hydro_2_C"/>
    <property type="match status" value="1"/>
</dbReference>
<protein>
    <submittedName>
        <fullName evidence="9">Glycoside hydrolase family 2 protein</fullName>
    </submittedName>
</protein>
<dbReference type="Gene3D" id="2.60.120.260">
    <property type="entry name" value="Galactose-binding domain-like"/>
    <property type="match status" value="1"/>
</dbReference>
<evidence type="ECO:0000259" key="8">
    <source>
        <dbReference type="Pfam" id="PF18565"/>
    </source>
</evidence>
<dbReference type="InterPro" id="IPR006103">
    <property type="entry name" value="Glyco_hydro_2_cat"/>
</dbReference>
<proteinExistence type="inferred from homology"/>
<evidence type="ECO:0000313" key="9">
    <source>
        <dbReference type="EMBL" id="TGV03653.1"/>
    </source>
</evidence>
<evidence type="ECO:0000256" key="3">
    <source>
        <dbReference type="ARBA" id="ARBA00023295"/>
    </source>
</evidence>
<dbReference type="InterPro" id="IPR051913">
    <property type="entry name" value="GH2_Domain-Containing"/>
</dbReference>
<reference evidence="9 10" key="1">
    <citation type="submission" date="2019-04" db="EMBL/GenBank/DDBJ databases">
        <authorList>
            <person name="Liu A."/>
        </authorList>
    </citation>
    <scope>NUCLEOTIDE SEQUENCE [LARGE SCALE GENOMIC DNA]</scope>
    <source>
        <strain evidence="9 10">RZ03</strain>
    </source>
</reference>
<dbReference type="SUPFAM" id="SSF51445">
    <property type="entry name" value="(Trans)glycosidases"/>
    <property type="match status" value="1"/>
</dbReference>
<dbReference type="Pfam" id="PF02837">
    <property type="entry name" value="Glyco_hydro_2_N"/>
    <property type="match status" value="1"/>
</dbReference>
<dbReference type="GO" id="GO:0005975">
    <property type="term" value="P:carbohydrate metabolic process"/>
    <property type="evidence" value="ECO:0007669"/>
    <property type="project" value="InterPro"/>
</dbReference>
<dbReference type="InterPro" id="IPR040605">
    <property type="entry name" value="Glyco_hydro2_dom5"/>
</dbReference>
<evidence type="ECO:0000256" key="1">
    <source>
        <dbReference type="ARBA" id="ARBA00007401"/>
    </source>
</evidence>
<dbReference type="InterPro" id="IPR008979">
    <property type="entry name" value="Galactose-bd-like_sf"/>
</dbReference>
<dbReference type="SUPFAM" id="SSF49303">
    <property type="entry name" value="beta-Galactosidase/glucuronidase domain"/>
    <property type="match status" value="1"/>
</dbReference>
<dbReference type="GO" id="GO:0004553">
    <property type="term" value="F:hydrolase activity, hydrolyzing O-glycosyl compounds"/>
    <property type="evidence" value="ECO:0007669"/>
    <property type="project" value="InterPro"/>
</dbReference>
<feature type="domain" description="Glycoside hydrolase family 2 immunoglobulin-like beta-sandwich" evidence="5">
    <location>
        <begin position="197"/>
        <end position="302"/>
    </location>
</feature>
<dbReference type="SUPFAM" id="SSF49785">
    <property type="entry name" value="Galactose-binding domain-like"/>
    <property type="match status" value="1"/>
</dbReference>
<feature type="coiled-coil region" evidence="4">
    <location>
        <begin position="842"/>
        <end position="876"/>
    </location>
</feature>
<evidence type="ECO:0000259" key="6">
    <source>
        <dbReference type="Pfam" id="PF02836"/>
    </source>
</evidence>
<dbReference type="Pfam" id="PF00703">
    <property type="entry name" value="Glyco_hydro_2"/>
    <property type="match status" value="1"/>
</dbReference>
<comment type="similarity">
    <text evidence="1">Belongs to the glycosyl hydrolase 2 family.</text>
</comment>
<evidence type="ECO:0000259" key="7">
    <source>
        <dbReference type="Pfam" id="PF02837"/>
    </source>
</evidence>
<dbReference type="InterPro" id="IPR013783">
    <property type="entry name" value="Ig-like_fold"/>
</dbReference>
<dbReference type="InterPro" id="IPR036156">
    <property type="entry name" value="Beta-gal/glucu_dom_sf"/>
</dbReference>
<dbReference type="Proteomes" id="UP000307602">
    <property type="component" value="Unassembled WGS sequence"/>
</dbReference>
<keyword evidence="3" id="KW-0326">Glycosidase</keyword>
<evidence type="ECO:0000256" key="4">
    <source>
        <dbReference type="SAM" id="Coils"/>
    </source>
</evidence>
<dbReference type="InterPro" id="IPR006102">
    <property type="entry name" value="Ig-like_GH2"/>
</dbReference>
<evidence type="ECO:0000259" key="5">
    <source>
        <dbReference type="Pfam" id="PF00703"/>
    </source>
</evidence>
<dbReference type="OrthoDB" id="9801077at2"/>
<dbReference type="InterPro" id="IPR017853">
    <property type="entry name" value="GH"/>
</dbReference>
<gene>
    <name evidence="9" type="ORF">EM932_05590</name>
</gene>
<dbReference type="Gene3D" id="2.60.40.10">
    <property type="entry name" value="Immunoglobulins"/>
    <property type="match status" value="2"/>
</dbReference>
<organism evidence="9 10">
    <name type="scientific">Flavivirga rizhaonensis</name>
    <dbReference type="NCBI Taxonomy" id="2559571"/>
    <lineage>
        <taxon>Bacteria</taxon>
        <taxon>Pseudomonadati</taxon>
        <taxon>Bacteroidota</taxon>
        <taxon>Flavobacteriia</taxon>
        <taxon>Flavobacteriales</taxon>
        <taxon>Flavobacteriaceae</taxon>
        <taxon>Flavivirga</taxon>
    </lineage>
</organism>
<keyword evidence="4" id="KW-0175">Coiled coil</keyword>
<feature type="domain" description="Glycosyl hydrolases family 2 sugar binding" evidence="7">
    <location>
        <begin position="71"/>
        <end position="177"/>
    </location>
</feature>
<accession>A0A4S1E044</accession>
<name>A0A4S1E044_9FLAO</name>
<keyword evidence="2 9" id="KW-0378">Hydrolase</keyword>
<comment type="caution">
    <text evidence="9">The sequence shown here is derived from an EMBL/GenBank/DDBJ whole genome shotgun (WGS) entry which is preliminary data.</text>
</comment>
<dbReference type="PANTHER" id="PTHR42732">
    <property type="entry name" value="BETA-GALACTOSIDASE"/>
    <property type="match status" value="1"/>
</dbReference>
<dbReference type="Pfam" id="PF18565">
    <property type="entry name" value="Glyco_hydro2_C5"/>
    <property type="match status" value="1"/>
</dbReference>
<sequence>MVYAQEPEFSKAGFWEVKNSGRDVFNFNVGWRFTKGDVKGAEATNFDDSNWALVNTPHGLEYNSSEVSGSSNYQGPAWYRKHFKLDKNTVNKILKLHFEAVMGKCKVWLNGVQIGEHYGGYLPFTVKLNDHLIKDGDNVLAVWADNSDDASYPPGKPQNRLDFTYFGGIYRDVWLVATHHVYVTNPNEANKVAGGGVFIHTQKISETAATVFTKVDIRNDFSKTTKIKANLRILNKKGEEVAKASQNVTLSKGKSSVVTKTFNISNPKLWAPWSPDLYRLEVVLTAANGEKLDGVATKFGIRIIDFKGEDGLYLNNKAYPRKLMGVNRHQDHGYVGYAISNNGQWRDAVLLKNGGSDVIRAAHYPADPAFMDACDALGLFYINATPGWQFWSDIPLFEKRVYEDIAQMVRRDRNYASVIMWEPILNETKYPEHFAKKAHDIVHEEYPYQGAFTVCDKRAGGQEHYDVLYSHDNNAKFDGSEKRSYFCREFGDNVDDFNAQNSTSRTARGWGERAQLIQAKYYAFTDADDYTTWETLYNTPRQFVGGTLWHAFDHQRGYNPDPFFGGLTDVFRQKKYSYHMFESQRDVSDTNEPMVFIAHEMTPFSDSDVTVFTNCEEVRLTLFEGEKIIQKKVNKSVYKHILTPQGQPNITKIVGEKAMPHPYVVFKDIYDFFDLKGMHRARKKHNASIVAEGLIDGKVVTSFTRVSGKHPTKLKLSLESQNIPLVADGSDFVLVVVSMVDEKGNTKRLHENTVKFEVFGEGEIIGDASIEANPKRLSWGTAPLLVRSTTKAGKIRIKASLVHQGINSPLPGELVIESVLSKDVFINSEIGSENNSLASLNRNVKVSSEDELKNKIRQLEKELINMKLKIEEKNQKESDENR</sequence>
<evidence type="ECO:0000256" key="2">
    <source>
        <dbReference type="ARBA" id="ARBA00022801"/>
    </source>
</evidence>
<feature type="domain" description="Glycoside hydrolase family 2 catalytic" evidence="6">
    <location>
        <begin position="311"/>
        <end position="436"/>
    </location>
</feature>
<feature type="domain" description="Glycoside hydrolase family 2" evidence="8">
    <location>
        <begin position="716"/>
        <end position="800"/>
    </location>
</feature>
<keyword evidence="10" id="KW-1185">Reference proteome</keyword>
<evidence type="ECO:0000313" key="10">
    <source>
        <dbReference type="Proteomes" id="UP000307602"/>
    </source>
</evidence>